<gene>
    <name evidence="4" type="ORF">BN1204_002920</name>
    <name evidence="3" type="ORF">NCLIV_002920</name>
</gene>
<reference evidence="4" key="4">
    <citation type="journal article" date="2015" name="PLoS ONE">
        <title>Comprehensive Evaluation of Toxoplasma gondii VEG and Neospora caninum LIV Genomes with Tachyzoite Stage Transcriptome and Proteome Defines Novel Transcript Features.</title>
        <authorList>
            <person name="Ramaprasad A."/>
            <person name="Mourier T."/>
            <person name="Naeem R."/>
            <person name="Malas T.B."/>
            <person name="Moussa E."/>
            <person name="Panigrahi A."/>
            <person name="Vermont S.J."/>
            <person name="Otto T.D."/>
            <person name="Wastling J."/>
            <person name="Pain A."/>
        </authorList>
    </citation>
    <scope>NUCLEOTIDE SEQUENCE</scope>
    <source>
        <strain evidence="4">Liverpool</strain>
    </source>
</reference>
<feature type="compositionally biased region" description="Low complexity" evidence="1">
    <location>
        <begin position="23"/>
        <end position="32"/>
    </location>
</feature>
<accession>F0V7W4</accession>
<feature type="compositionally biased region" description="Basic and acidic residues" evidence="1">
    <location>
        <begin position="328"/>
        <end position="340"/>
    </location>
</feature>
<feature type="region of interest" description="Disordered" evidence="1">
    <location>
        <begin position="354"/>
        <end position="377"/>
    </location>
</feature>
<reference evidence="3" key="1">
    <citation type="submission" date="2011-02" db="EMBL/GenBank/DDBJ databases">
        <authorList>
            <person name="Aslett M."/>
        </authorList>
    </citation>
    <scope>NUCLEOTIDE SEQUENCE</scope>
    <source>
        <strain evidence="3">Liverpool</strain>
    </source>
</reference>
<feature type="compositionally biased region" description="Basic and acidic residues" evidence="1">
    <location>
        <begin position="11"/>
        <end position="20"/>
    </location>
</feature>
<dbReference type="EMBL" id="FR823381">
    <property type="protein sequence ID" value="CBZ49805.1"/>
    <property type="molecule type" value="Genomic_DNA"/>
</dbReference>
<evidence type="ECO:0000313" key="4">
    <source>
        <dbReference type="EMBL" id="CEL64393.1"/>
    </source>
</evidence>
<dbReference type="Proteomes" id="UP000007494">
    <property type="component" value="Chromosome Ib"/>
</dbReference>
<evidence type="ECO:0000256" key="2">
    <source>
        <dbReference type="SAM" id="Phobius"/>
    </source>
</evidence>
<dbReference type="AlphaFoldDB" id="F0V7W4"/>
<proteinExistence type="predicted"/>
<dbReference type="OMA" id="ATCYALE"/>
<feature type="region of interest" description="Disordered" evidence="1">
    <location>
        <begin position="261"/>
        <end position="340"/>
    </location>
</feature>
<feature type="transmembrane region" description="Helical" evidence="2">
    <location>
        <begin position="447"/>
        <end position="470"/>
    </location>
</feature>
<dbReference type="RefSeq" id="XP_003879840.1">
    <property type="nucleotide sequence ID" value="XM_003879791.1"/>
</dbReference>
<feature type="region of interest" description="Disordered" evidence="1">
    <location>
        <begin position="1"/>
        <end position="32"/>
    </location>
</feature>
<dbReference type="GeneID" id="13445854"/>
<evidence type="ECO:0000313" key="5">
    <source>
        <dbReference type="Proteomes" id="UP000007494"/>
    </source>
</evidence>
<reference evidence="3" key="2">
    <citation type="submission" date="2011-03" db="EMBL/GenBank/DDBJ databases">
        <title>Comparative genomics and transcriptomics of Neospora caninum and Toxoplasma gondii.</title>
        <authorList>
            <person name="Reid A.J."/>
            <person name="Sohal A."/>
            <person name="Harris D."/>
            <person name="Quail M."/>
            <person name="Sanders M."/>
            <person name="Berriman M."/>
            <person name="Wastling J.M."/>
            <person name="Pain A."/>
        </authorList>
    </citation>
    <scope>NUCLEOTIDE SEQUENCE</scope>
    <source>
        <strain evidence="3">Liverpool</strain>
    </source>
</reference>
<evidence type="ECO:0000256" key="1">
    <source>
        <dbReference type="SAM" id="MobiDB-lite"/>
    </source>
</evidence>
<name>F0V7W4_NEOCL</name>
<sequence length="473" mass="50618">MTPAFSPAPQPDRRPHRVCEPRPATSASPSSAAGSLLAFNASRLSSGFPPRAAGDAARRGCSAKRGDTSGGSVASPEDAETECVCFLAEASRFAHAVTAFARSHSASERASPGDLAAQLPGAQEAGGDGEDEEDPTVSRAKAIQLLLALQAVYDTTEDLLSTEWKARGQHPTADPDLCAETFKALQTAAEALEGCSLLSQCGLPRFPLSRADPDLSFEVTPEKAKTSTASSPRPNRSSLGVLVAAEVSSFELTDDILELWARDGPNTDDEGHSEEREGTDRTTVEKNSLSCMAPPGSLDAKEREAPKMHADANSAPVDLLAPSSPGGDESRHGTAASERRALFSSTSFAGPRVRLRRRAQRASTRVRFGGPSADSADLTAKEEEDLEQELLDFAQEMKDEATRYGEVIQRDRDRLQRTGEAQQRHLDKTHAAMRDTKSLIYGSGFGFFYAMVLLVIGCILFVLMLTFILFTSG</sequence>
<feature type="compositionally biased region" description="Pro residues" evidence="1">
    <location>
        <begin position="1"/>
        <end position="10"/>
    </location>
</feature>
<keyword evidence="2" id="KW-1133">Transmembrane helix</keyword>
<dbReference type="EMBL" id="LN714475">
    <property type="protein sequence ID" value="CEL64393.1"/>
    <property type="molecule type" value="Genomic_DNA"/>
</dbReference>
<feature type="region of interest" description="Disordered" evidence="1">
    <location>
        <begin position="47"/>
        <end position="76"/>
    </location>
</feature>
<keyword evidence="2" id="KW-0812">Transmembrane</keyword>
<feature type="compositionally biased region" description="Basic and acidic residues" evidence="1">
    <location>
        <begin position="269"/>
        <end position="284"/>
    </location>
</feature>
<evidence type="ECO:0008006" key="6">
    <source>
        <dbReference type="Google" id="ProtNLM"/>
    </source>
</evidence>
<evidence type="ECO:0000313" key="3">
    <source>
        <dbReference type="EMBL" id="CBZ49805.1"/>
    </source>
</evidence>
<keyword evidence="5" id="KW-1185">Reference proteome</keyword>
<dbReference type="OrthoDB" id="10418598at2759"/>
<protein>
    <recommendedName>
        <fullName evidence="6">Transmembrane protein</fullName>
    </recommendedName>
</protein>
<dbReference type="VEuPathDB" id="ToxoDB:NCLIV_002920"/>
<keyword evidence="2" id="KW-0472">Membrane</keyword>
<dbReference type="InParanoid" id="F0V7W4"/>
<reference evidence="5" key="3">
    <citation type="journal article" date="2012" name="PLoS Pathog.">
        <title>Comparative genomics of the apicomplexan parasites Toxoplasma gondii and Neospora caninum: Coccidia differing in host range and transmission strategy.</title>
        <authorList>
            <person name="Reid A.J."/>
            <person name="Vermont S.J."/>
            <person name="Cotton J.A."/>
            <person name="Harris D."/>
            <person name="Hill-Cawthorne G.A."/>
            <person name="Konen-Waisman S."/>
            <person name="Latham S.M."/>
            <person name="Mourier T."/>
            <person name="Norton R."/>
            <person name="Quail M.A."/>
            <person name="Sanders M."/>
            <person name="Shanmugam D."/>
            <person name="Sohal A."/>
            <person name="Wasmuth J.D."/>
            <person name="Brunk B."/>
            <person name="Grigg M.E."/>
            <person name="Howard J.C."/>
            <person name="Parkinson J."/>
            <person name="Roos D.S."/>
            <person name="Trees A.J."/>
            <person name="Berriman M."/>
            <person name="Pain A."/>
            <person name="Wastling J.M."/>
        </authorList>
    </citation>
    <scope>NUCLEOTIDE SEQUENCE [LARGE SCALE GENOMIC DNA]</scope>
    <source>
        <strain evidence="5">Liverpool</strain>
    </source>
</reference>
<dbReference type="eggNOG" id="ENOG502R0AR">
    <property type="taxonomic scope" value="Eukaryota"/>
</dbReference>
<feature type="region of interest" description="Disordered" evidence="1">
    <location>
        <begin position="105"/>
        <end position="137"/>
    </location>
</feature>
<feature type="compositionally biased region" description="Basic and acidic residues" evidence="1">
    <location>
        <begin position="299"/>
        <end position="310"/>
    </location>
</feature>
<organism evidence="3 5">
    <name type="scientific">Neospora caninum (strain Liverpool)</name>
    <dbReference type="NCBI Taxonomy" id="572307"/>
    <lineage>
        <taxon>Eukaryota</taxon>
        <taxon>Sar</taxon>
        <taxon>Alveolata</taxon>
        <taxon>Apicomplexa</taxon>
        <taxon>Conoidasida</taxon>
        <taxon>Coccidia</taxon>
        <taxon>Eucoccidiorida</taxon>
        <taxon>Eimeriorina</taxon>
        <taxon>Sarcocystidae</taxon>
        <taxon>Neospora</taxon>
    </lineage>
</organism>